<gene>
    <name evidence="11" type="ORF">SteCoe_28507</name>
</gene>
<evidence type="ECO:0000256" key="2">
    <source>
        <dbReference type="ARBA" id="ARBA00004496"/>
    </source>
</evidence>
<dbReference type="GO" id="GO:0005930">
    <property type="term" value="C:axoneme"/>
    <property type="evidence" value="ECO:0007669"/>
    <property type="project" value="TreeGrafter"/>
</dbReference>
<protein>
    <recommendedName>
        <fullName evidence="4">Cilia- and flagella-associated protein 36</fullName>
    </recommendedName>
    <alternativeName>
        <fullName evidence="9">Coiled-coil domain-containing protein 104</fullName>
    </alternativeName>
</protein>
<keyword evidence="5" id="KW-0963">Cytoplasm</keyword>
<evidence type="ECO:0000256" key="4">
    <source>
        <dbReference type="ARBA" id="ARBA00021815"/>
    </source>
</evidence>
<evidence type="ECO:0000256" key="9">
    <source>
        <dbReference type="ARBA" id="ARBA00031593"/>
    </source>
</evidence>
<organism evidence="11 12">
    <name type="scientific">Stentor coeruleus</name>
    <dbReference type="NCBI Taxonomy" id="5963"/>
    <lineage>
        <taxon>Eukaryota</taxon>
        <taxon>Sar</taxon>
        <taxon>Alveolata</taxon>
        <taxon>Ciliophora</taxon>
        <taxon>Postciliodesmatophora</taxon>
        <taxon>Heterotrichea</taxon>
        <taxon>Heterotrichida</taxon>
        <taxon>Stentoridae</taxon>
        <taxon>Stentor</taxon>
    </lineage>
</organism>
<dbReference type="OrthoDB" id="308100at2759"/>
<evidence type="ECO:0000259" key="10">
    <source>
        <dbReference type="Pfam" id="PF11527"/>
    </source>
</evidence>
<evidence type="ECO:0000313" key="11">
    <source>
        <dbReference type="EMBL" id="OMJ72939.1"/>
    </source>
</evidence>
<keyword evidence="8" id="KW-0966">Cell projection</keyword>
<sequence>MERAMRKIEDFYFGDEDNTGEQMFNTFAKKYANLFTADMKVTETENKIEHTLAYQEFQHLFESKLDELVCSEGLTVEEFFKLLQSNSKDDEDCRVFIQVLLSVSDYSSFVEMMAAYCEQNQ</sequence>
<evidence type="ECO:0000256" key="8">
    <source>
        <dbReference type="ARBA" id="ARBA00023273"/>
    </source>
</evidence>
<reference evidence="11 12" key="1">
    <citation type="submission" date="2016-11" db="EMBL/GenBank/DDBJ databases">
        <title>The macronuclear genome of Stentor coeruleus: a giant cell with tiny introns.</title>
        <authorList>
            <person name="Slabodnick M."/>
            <person name="Ruby J.G."/>
            <person name="Reiff S.B."/>
            <person name="Swart E.C."/>
            <person name="Gosai S."/>
            <person name="Prabakaran S."/>
            <person name="Witkowska E."/>
            <person name="Larue G.E."/>
            <person name="Fisher S."/>
            <person name="Freeman R.M."/>
            <person name="Gunawardena J."/>
            <person name="Chu W."/>
            <person name="Stover N.A."/>
            <person name="Gregory B.D."/>
            <person name="Nowacki M."/>
            <person name="Derisi J."/>
            <person name="Roy S.W."/>
            <person name="Marshall W.F."/>
            <person name="Sood P."/>
        </authorList>
    </citation>
    <scope>NUCLEOTIDE SEQUENCE [LARGE SCALE GENOMIC DNA]</scope>
    <source>
        <strain evidence="11">WM001</strain>
    </source>
</reference>
<keyword evidence="6" id="KW-0175">Coiled coil</keyword>
<keyword evidence="7" id="KW-0969">Cilium</keyword>
<accession>A0A1R2B838</accession>
<dbReference type="Gene3D" id="1.20.1520.10">
    <property type="entry name" value="ADP-ribosylation factor-like 2-binding protein, domain"/>
    <property type="match status" value="1"/>
</dbReference>
<dbReference type="InterPro" id="IPR023379">
    <property type="entry name" value="BART_dom"/>
</dbReference>
<evidence type="ECO:0000256" key="6">
    <source>
        <dbReference type="ARBA" id="ARBA00023054"/>
    </source>
</evidence>
<comment type="similarity">
    <text evidence="3">Belongs to the CFAP36 family.</text>
</comment>
<dbReference type="PANTHER" id="PTHR21532:SF0">
    <property type="entry name" value="CILIA- AND FLAGELLA-ASSOCIATED PROTEIN 36"/>
    <property type="match status" value="1"/>
</dbReference>
<feature type="domain" description="BART" evidence="10">
    <location>
        <begin position="21"/>
        <end position="119"/>
    </location>
</feature>
<keyword evidence="12" id="KW-1185">Reference proteome</keyword>
<comment type="subcellular location">
    <subcellularLocation>
        <location evidence="1">Cell projection</location>
        <location evidence="1">Cilium</location>
    </subcellularLocation>
    <subcellularLocation>
        <location evidence="2">Cytoplasm</location>
    </subcellularLocation>
</comment>
<evidence type="ECO:0000256" key="3">
    <source>
        <dbReference type="ARBA" id="ARBA00007460"/>
    </source>
</evidence>
<evidence type="ECO:0000256" key="5">
    <source>
        <dbReference type="ARBA" id="ARBA00022490"/>
    </source>
</evidence>
<name>A0A1R2B838_9CILI</name>
<dbReference type="Proteomes" id="UP000187209">
    <property type="component" value="Unassembled WGS sequence"/>
</dbReference>
<proteinExistence type="inferred from homology"/>
<dbReference type="AlphaFoldDB" id="A0A1R2B838"/>
<dbReference type="GO" id="GO:0097546">
    <property type="term" value="C:ciliary base"/>
    <property type="evidence" value="ECO:0007669"/>
    <property type="project" value="TreeGrafter"/>
</dbReference>
<dbReference type="InterPro" id="IPR042541">
    <property type="entry name" value="BART_sf"/>
</dbReference>
<comment type="caution">
    <text evidence="11">The sequence shown here is derived from an EMBL/GenBank/DDBJ whole genome shotgun (WGS) entry which is preliminary data.</text>
</comment>
<evidence type="ECO:0000313" key="12">
    <source>
        <dbReference type="Proteomes" id="UP000187209"/>
    </source>
</evidence>
<evidence type="ECO:0000256" key="7">
    <source>
        <dbReference type="ARBA" id="ARBA00023069"/>
    </source>
</evidence>
<dbReference type="Pfam" id="PF11527">
    <property type="entry name" value="ARL2_Bind_BART"/>
    <property type="match status" value="1"/>
</dbReference>
<dbReference type="EMBL" id="MPUH01000861">
    <property type="protein sequence ID" value="OMJ72939.1"/>
    <property type="molecule type" value="Genomic_DNA"/>
</dbReference>
<dbReference type="InterPro" id="IPR038888">
    <property type="entry name" value="CFAP36"/>
</dbReference>
<dbReference type="PANTHER" id="PTHR21532">
    <property type="entry name" value="PHOSPHODIESTERASE HL"/>
    <property type="match status" value="1"/>
</dbReference>
<evidence type="ECO:0000256" key="1">
    <source>
        <dbReference type="ARBA" id="ARBA00004138"/>
    </source>
</evidence>